<feature type="domain" description="Beta-lactamase-related" evidence="1">
    <location>
        <begin position="4"/>
        <end position="358"/>
    </location>
</feature>
<dbReference type="EMBL" id="CP063196">
    <property type="protein sequence ID" value="UOE22122.1"/>
    <property type="molecule type" value="Genomic_DNA"/>
</dbReference>
<dbReference type="SUPFAM" id="SSF56601">
    <property type="entry name" value="beta-lactamase/transpeptidase-like"/>
    <property type="match status" value="1"/>
</dbReference>
<evidence type="ECO:0000259" key="1">
    <source>
        <dbReference type="Pfam" id="PF00144"/>
    </source>
</evidence>
<gene>
    <name evidence="2" type="ORF">NI17_018150</name>
</gene>
<dbReference type="KEGG" id="thao:NI17_018150"/>
<proteinExistence type="predicted"/>
<dbReference type="PANTHER" id="PTHR43283">
    <property type="entry name" value="BETA-LACTAMASE-RELATED"/>
    <property type="match status" value="1"/>
</dbReference>
<keyword evidence="3" id="KW-1185">Reference proteome</keyword>
<dbReference type="InterPro" id="IPR050789">
    <property type="entry name" value="Diverse_Enzym_Activities"/>
</dbReference>
<dbReference type="InterPro" id="IPR012338">
    <property type="entry name" value="Beta-lactam/transpept-like"/>
</dbReference>
<name>A0AA97M199_9ACTN</name>
<organism evidence="2 3">
    <name type="scientific">Thermobifida halotolerans</name>
    <dbReference type="NCBI Taxonomy" id="483545"/>
    <lineage>
        <taxon>Bacteria</taxon>
        <taxon>Bacillati</taxon>
        <taxon>Actinomycetota</taxon>
        <taxon>Actinomycetes</taxon>
        <taxon>Streptosporangiales</taxon>
        <taxon>Nocardiopsidaceae</taxon>
        <taxon>Thermobifida</taxon>
    </lineage>
</organism>
<protein>
    <submittedName>
        <fullName evidence="2">Beta-lactamase family protein</fullName>
    </submittedName>
</protein>
<dbReference type="Gene3D" id="3.40.710.10">
    <property type="entry name" value="DD-peptidase/beta-lactamase superfamily"/>
    <property type="match status" value="1"/>
</dbReference>
<evidence type="ECO:0000313" key="2">
    <source>
        <dbReference type="EMBL" id="UOE22122.1"/>
    </source>
</evidence>
<accession>A0AA97M199</accession>
<dbReference type="Pfam" id="PF00144">
    <property type="entry name" value="Beta-lactamase"/>
    <property type="match status" value="1"/>
</dbReference>
<sequence>MHEAMAAHVARGELPGLVTLVHRRGETHVDAIGTMAVGGGTPMRRDTIFRIASMTKPVLAVAAMVLVEECRLRLDDPVDPLLPELAHRRVLRRVDGPLEDTVPARRPITLRDLLTFRCGFGLVLDPQDCPIQRAVHEAGIAAGPDPFPHSPDEFMRRLGELPLVCQPGERWLYHTGFDVLGVLVERAVDRPLESFLRERIFEPLGMRDTGFHLPSEKSDRLPPLYLTDPRTGAPVVARSPHDWSRPPAFASGGAGLLSTAGDYLAFLRMLLNGGRHGGERVLSRRSVELMTTNHLTPEQRAGAGEILDDNAGWGFGVTVTLTRDRLEATPGRFGWEGGRGTAAYADPAEDMVGVLLTQLGMDSPHSPKVFSDFWTSAYQAIDD</sequence>
<dbReference type="PANTHER" id="PTHR43283:SF3">
    <property type="entry name" value="BETA-LACTAMASE FAMILY PROTEIN (AFU_ORTHOLOGUE AFUA_5G07500)"/>
    <property type="match status" value="1"/>
</dbReference>
<evidence type="ECO:0000313" key="3">
    <source>
        <dbReference type="Proteomes" id="UP000265719"/>
    </source>
</evidence>
<dbReference type="Proteomes" id="UP000265719">
    <property type="component" value="Chromosome"/>
</dbReference>
<reference evidence="2" key="1">
    <citation type="submission" date="2020-10" db="EMBL/GenBank/DDBJ databases">
        <title>De novo genome project of the cellulose decomposer Thermobifida halotolerans type strain.</title>
        <authorList>
            <person name="Nagy I."/>
            <person name="Horvath B."/>
            <person name="Kukolya J."/>
            <person name="Nagy I."/>
            <person name="Orsini M."/>
        </authorList>
    </citation>
    <scope>NUCLEOTIDE SEQUENCE</scope>
    <source>
        <strain evidence="2">DSM 44931</strain>
    </source>
</reference>
<dbReference type="InterPro" id="IPR001466">
    <property type="entry name" value="Beta-lactam-related"/>
</dbReference>
<dbReference type="AlphaFoldDB" id="A0AA97M199"/>